<feature type="chain" id="PRO_5015137419" description="Solute-binding protein family 3/N-terminal domain-containing protein" evidence="5">
    <location>
        <begin position="27"/>
        <end position="306"/>
    </location>
</feature>
<feature type="domain" description="Solute-binding protein family 3/N-terminal" evidence="6">
    <location>
        <begin position="56"/>
        <end position="290"/>
    </location>
</feature>
<dbReference type="RefSeq" id="WP_106726447.1">
    <property type="nucleotide sequence ID" value="NZ_PXYL01000016.1"/>
</dbReference>
<comment type="caution">
    <text evidence="7">The sequence shown here is derived from an EMBL/GenBank/DDBJ whole genome shotgun (WGS) entry which is preliminary data.</text>
</comment>
<dbReference type="InterPro" id="IPR018313">
    <property type="entry name" value="SBP_3_CS"/>
</dbReference>
<dbReference type="CDD" id="cd01004">
    <property type="entry name" value="PBP2_MidA_like"/>
    <property type="match status" value="1"/>
</dbReference>
<dbReference type="PANTHER" id="PTHR35936:SF17">
    <property type="entry name" value="ARGININE-BINDING EXTRACELLULAR PROTEIN ARTP"/>
    <property type="match status" value="1"/>
</dbReference>
<evidence type="ECO:0000256" key="4">
    <source>
        <dbReference type="RuleBase" id="RU003744"/>
    </source>
</evidence>
<evidence type="ECO:0000259" key="6">
    <source>
        <dbReference type="SMART" id="SM00062"/>
    </source>
</evidence>
<dbReference type="InterPro" id="IPR001638">
    <property type="entry name" value="Solute-binding_3/MltF_N"/>
</dbReference>
<feature type="signal peptide" evidence="5">
    <location>
        <begin position="1"/>
        <end position="26"/>
    </location>
</feature>
<organism evidence="7 8">
    <name type="scientific">Pseudaminobacter soli</name>
    <name type="common">ex Li et al. 2025</name>
    <dbReference type="NCBI Taxonomy" id="1295366"/>
    <lineage>
        <taxon>Bacteria</taxon>
        <taxon>Pseudomonadati</taxon>
        <taxon>Pseudomonadota</taxon>
        <taxon>Alphaproteobacteria</taxon>
        <taxon>Hyphomicrobiales</taxon>
        <taxon>Phyllobacteriaceae</taxon>
        <taxon>Pseudaminobacter</taxon>
    </lineage>
</organism>
<dbReference type="SUPFAM" id="SSF53850">
    <property type="entry name" value="Periplasmic binding protein-like II"/>
    <property type="match status" value="1"/>
</dbReference>
<reference evidence="7 8" key="1">
    <citation type="submission" date="2018-03" db="EMBL/GenBank/DDBJ databases">
        <title>The draft genome of Mesorhizobium soli JCM 19897.</title>
        <authorList>
            <person name="Li L."/>
            <person name="Liu L."/>
            <person name="Liang L."/>
            <person name="Wang T."/>
            <person name="Zhang X."/>
        </authorList>
    </citation>
    <scope>NUCLEOTIDE SEQUENCE [LARGE SCALE GENOMIC DNA]</scope>
    <source>
        <strain evidence="7 8">JCM 19897</strain>
    </source>
</reference>
<gene>
    <name evidence="7" type="ORF">C7I85_23490</name>
</gene>
<dbReference type="PROSITE" id="PS01039">
    <property type="entry name" value="SBP_BACTERIAL_3"/>
    <property type="match status" value="1"/>
</dbReference>
<comment type="similarity">
    <text evidence="2 4">Belongs to the bacterial solute-binding protein 3 family.</text>
</comment>
<dbReference type="Gene3D" id="3.40.190.10">
    <property type="entry name" value="Periplasmic binding protein-like II"/>
    <property type="match status" value="2"/>
</dbReference>
<dbReference type="GO" id="GO:0030313">
    <property type="term" value="C:cell envelope"/>
    <property type="evidence" value="ECO:0007669"/>
    <property type="project" value="UniProtKB-SubCell"/>
</dbReference>
<proteinExistence type="inferred from homology"/>
<keyword evidence="3 5" id="KW-0732">Signal</keyword>
<name>A0A2P7S312_9HYPH</name>
<sequence length="306" mass="32196">MGIKRKVVASLAVAFAMGAYSGSALAGSETDQVVLGKTITKDNEVAALVPAKFNGTLRIATSAPYPPFEYLDDNGELTGIDIDVTRAIAAKMGVKISFDNVQFDGIIPGLQAGKYDVIASSMGDTAQREKVLNFVDYTTLGNVVLARDSDQSINDLVDLCGKTVTRQSGDVFATFIDKIQPQCQSAGKNEITIKTLPDSNAALLAIKSGSADAQIVNMSAAESLNNAKENSGQFRVVKPADRPHGWSPQNGGFGVLKSETELTAAIEAATKAIKADGTLLAVAEHYGQPSIVIDEVVVNKPTNGEM</sequence>
<evidence type="ECO:0000313" key="8">
    <source>
        <dbReference type="Proteomes" id="UP000240653"/>
    </source>
</evidence>
<accession>A0A2P7S312</accession>
<evidence type="ECO:0000256" key="3">
    <source>
        <dbReference type="ARBA" id="ARBA00022729"/>
    </source>
</evidence>
<evidence type="ECO:0000256" key="5">
    <source>
        <dbReference type="SAM" id="SignalP"/>
    </source>
</evidence>
<protein>
    <recommendedName>
        <fullName evidence="6">Solute-binding protein family 3/N-terminal domain-containing protein</fullName>
    </recommendedName>
</protein>
<dbReference type="Proteomes" id="UP000240653">
    <property type="component" value="Unassembled WGS sequence"/>
</dbReference>
<dbReference type="OrthoDB" id="4577708at2"/>
<keyword evidence="8" id="KW-1185">Reference proteome</keyword>
<comment type="subcellular location">
    <subcellularLocation>
        <location evidence="1">Cell envelope</location>
    </subcellularLocation>
</comment>
<dbReference type="PANTHER" id="PTHR35936">
    <property type="entry name" value="MEMBRANE-BOUND LYTIC MUREIN TRANSGLYCOSYLASE F"/>
    <property type="match status" value="1"/>
</dbReference>
<dbReference type="Pfam" id="PF00497">
    <property type="entry name" value="SBP_bac_3"/>
    <property type="match status" value="1"/>
</dbReference>
<dbReference type="SMART" id="SM00062">
    <property type="entry name" value="PBPb"/>
    <property type="match status" value="1"/>
</dbReference>
<evidence type="ECO:0000256" key="1">
    <source>
        <dbReference type="ARBA" id="ARBA00004196"/>
    </source>
</evidence>
<dbReference type="EMBL" id="PXYL01000016">
    <property type="protein sequence ID" value="PSJ56852.1"/>
    <property type="molecule type" value="Genomic_DNA"/>
</dbReference>
<dbReference type="AlphaFoldDB" id="A0A2P7S312"/>
<evidence type="ECO:0000313" key="7">
    <source>
        <dbReference type="EMBL" id="PSJ56852.1"/>
    </source>
</evidence>
<evidence type="ECO:0000256" key="2">
    <source>
        <dbReference type="ARBA" id="ARBA00010333"/>
    </source>
</evidence>